<gene>
    <name evidence="1" type="ORF">BLA60_36960</name>
</gene>
<accession>A0A7Z1AVF4</accession>
<protein>
    <submittedName>
        <fullName evidence="1">Uncharacterized protein</fullName>
    </submittedName>
</protein>
<keyword evidence="2" id="KW-1185">Reference proteome</keyword>
<evidence type="ECO:0000313" key="2">
    <source>
        <dbReference type="Proteomes" id="UP000185696"/>
    </source>
</evidence>
<organism evidence="1 2">
    <name type="scientific">Actinophytocola xinjiangensis</name>
    <dbReference type="NCBI Taxonomy" id="485602"/>
    <lineage>
        <taxon>Bacteria</taxon>
        <taxon>Bacillati</taxon>
        <taxon>Actinomycetota</taxon>
        <taxon>Actinomycetes</taxon>
        <taxon>Pseudonocardiales</taxon>
        <taxon>Pseudonocardiaceae</taxon>
    </lineage>
</organism>
<name>A0A7Z1AVF4_9PSEU</name>
<dbReference type="RefSeq" id="WP_075137738.1">
    <property type="nucleotide sequence ID" value="NZ_MSIF01000031.1"/>
</dbReference>
<comment type="caution">
    <text evidence="1">The sequence shown here is derived from an EMBL/GenBank/DDBJ whole genome shotgun (WGS) entry which is preliminary data.</text>
</comment>
<evidence type="ECO:0000313" key="1">
    <source>
        <dbReference type="EMBL" id="OLF05250.1"/>
    </source>
</evidence>
<dbReference type="OrthoDB" id="255603at2"/>
<proteinExistence type="predicted"/>
<reference evidence="1 2" key="1">
    <citation type="submission" date="2016-12" db="EMBL/GenBank/DDBJ databases">
        <title>The draft genome sequence of Actinophytocola xinjiangensis.</title>
        <authorList>
            <person name="Wang W."/>
            <person name="Yuan L."/>
        </authorList>
    </citation>
    <scope>NUCLEOTIDE SEQUENCE [LARGE SCALE GENOMIC DNA]</scope>
    <source>
        <strain evidence="1 2">CGMCC 4.4663</strain>
    </source>
</reference>
<sequence length="200" mass="22550">MSLDHVAVFRAAWDSQEVTRCALAPLAVNEVLAARYTVDPAVTFTRTMLWDLEVRKARRPDLFIPWVVAAGSARVWGGDDVFVRASRQRLWLEPERYGLVLERTHLDHERQAVTFIGTGEIPGPDGEILRGTGQALFHVEHSVGGTENAPTNRWRIAHLTGGVDERLVRVFAAIDADPWLPEYVEIYVRDVLGARLERRS</sequence>
<dbReference type="EMBL" id="MSIF01000031">
    <property type="protein sequence ID" value="OLF05250.1"/>
    <property type="molecule type" value="Genomic_DNA"/>
</dbReference>
<dbReference type="AlphaFoldDB" id="A0A7Z1AVF4"/>
<dbReference type="Proteomes" id="UP000185696">
    <property type="component" value="Unassembled WGS sequence"/>
</dbReference>